<dbReference type="InterPro" id="IPR010865">
    <property type="entry name" value="DUF1499"/>
</dbReference>
<evidence type="ECO:0000313" key="2">
    <source>
        <dbReference type="Proteomes" id="UP001500604"/>
    </source>
</evidence>
<proteinExistence type="predicted"/>
<keyword evidence="2" id="KW-1185">Reference proteome</keyword>
<protein>
    <recommendedName>
        <fullName evidence="3">DUF1499 domain-containing protein</fullName>
    </recommendedName>
</protein>
<comment type="caution">
    <text evidence="1">The sequence shown here is derived from an EMBL/GenBank/DDBJ whole genome shotgun (WGS) entry which is preliminary data.</text>
</comment>
<organism evidence="1 2">
    <name type="scientific">Kistimonas scapharcae</name>
    <dbReference type="NCBI Taxonomy" id="1036133"/>
    <lineage>
        <taxon>Bacteria</taxon>
        <taxon>Pseudomonadati</taxon>
        <taxon>Pseudomonadota</taxon>
        <taxon>Gammaproteobacteria</taxon>
        <taxon>Oceanospirillales</taxon>
        <taxon>Endozoicomonadaceae</taxon>
        <taxon>Kistimonas</taxon>
    </lineage>
</organism>
<name>A0ABP8V0E7_9GAMM</name>
<dbReference type="EMBL" id="BAABFL010000134">
    <property type="protein sequence ID" value="GAA4649464.1"/>
    <property type="molecule type" value="Genomic_DNA"/>
</dbReference>
<evidence type="ECO:0008006" key="3">
    <source>
        <dbReference type="Google" id="ProtNLM"/>
    </source>
</evidence>
<gene>
    <name evidence="1" type="ORF">GCM10023116_17380</name>
</gene>
<dbReference type="Proteomes" id="UP001500604">
    <property type="component" value="Unassembled WGS sequence"/>
</dbReference>
<sequence>MPRTVITVERPGYLYAKSYSKIFQFLDYLEVLSIPEENRLAVRSSSMLGISDLGVNARRTETLRKALQEKGIIE</sequence>
<accession>A0ABP8V0E7</accession>
<dbReference type="Pfam" id="PF07386">
    <property type="entry name" value="DUF1499"/>
    <property type="match status" value="1"/>
</dbReference>
<evidence type="ECO:0000313" key="1">
    <source>
        <dbReference type="EMBL" id="GAA4649464.1"/>
    </source>
</evidence>
<reference evidence="2" key="1">
    <citation type="journal article" date="2019" name="Int. J. Syst. Evol. Microbiol.">
        <title>The Global Catalogue of Microorganisms (GCM) 10K type strain sequencing project: providing services to taxonomists for standard genome sequencing and annotation.</title>
        <authorList>
            <consortium name="The Broad Institute Genomics Platform"/>
            <consortium name="The Broad Institute Genome Sequencing Center for Infectious Disease"/>
            <person name="Wu L."/>
            <person name="Ma J."/>
        </authorList>
    </citation>
    <scope>NUCLEOTIDE SEQUENCE [LARGE SCALE GENOMIC DNA]</scope>
    <source>
        <strain evidence="2">JCM 17805</strain>
    </source>
</reference>